<gene>
    <name evidence="1" type="ORF">SERLADRAFT_470952</name>
</gene>
<dbReference type="AlphaFoldDB" id="F8P0D4"/>
<evidence type="ECO:0000313" key="1">
    <source>
        <dbReference type="EMBL" id="EGO24147.1"/>
    </source>
</evidence>
<dbReference type="KEGG" id="sla:SERLADRAFT_470952"/>
<sequence length="75" mass="8618">MAALITIILEDSFKRQEDHTVQHRDSCICGKRHSQLCLAILYISGRLLYFGEQNTVMVHINVYSELSEMRGSLSF</sequence>
<accession>F8P0D4</accession>
<proteinExistence type="predicted"/>
<organism>
    <name type="scientific">Serpula lacrymans var. lacrymans (strain S7.9)</name>
    <name type="common">Dry rot fungus</name>
    <dbReference type="NCBI Taxonomy" id="578457"/>
    <lineage>
        <taxon>Eukaryota</taxon>
        <taxon>Fungi</taxon>
        <taxon>Dikarya</taxon>
        <taxon>Basidiomycota</taxon>
        <taxon>Agaricomycotina</taxon>
        <taxon>Agaricomycetes</taxon>
        <taxon>Agaricomycetidae</taxon>
        <taxon>Boletales</taxon>
        <taxon>Coniophorineae</taxon>
        <taxon>Serpulaceae</taxon>
        <taxon>Serpula</taxon>
    </lineage>
</organism>
<reference evidence="1" key="1">
    <citation type="submission" date="2011-04" db="EMBL/GenBank/DDBJ databases">
        <title>Evolution of plant cell wall degrading machinery underlies the functional diversity of forest fungi.</title>
        <authorList>
            <consortium name="US DOE Joint Genome Institute (JGI-PGF)"/>
            <person name="Eastwood D.C."/>
            <person name="Floudas D."/>
            <person name="Binder M."/>
            <person name="Majcherczyk A."/>
            <person name="Schneider P."/>
            <person name="Aerts A."/>
            <person name="Asiegbu F.O."/>
            <person name="Baker S.E."/>
            <person name="Barry K."/>
            <person name="Bendiksby M."/>
            <person name="Blumentritt M."/>
            <person name="Coutinho P.M."/>
            <person name="Cullen D."/>
            <person name="Cullen D."/>
            <person name="Gathman A."/>
            <person name="Goodell B."/>
            <person name="Henrissat B."/>
            <person name="Ihrmark K."/>
            <person name="Kauserud H."/>
            <person name="Kohler A."/>
            <person name="LaButti K."/>
            <person name="Lapidus A."/>
            <person name="Lavin J.L."/>
            <person name="Lee Y.-H."/>
            <person name="Lindquist E."/>
            <person name="Lilly W."/>
            <person name="Lucas S."/>
            <person name="Morin E."/>
            <person name="Murat C."/>
            <person name="Oguiza J.A."/>
            <person name="Park J."/>
            <person name="Pisabarro A.G."/>
            <person name="Riley R."/>
            <person name="Rosling A."/>
            <person name="Salamov A."/>
            <person name="Schmidt O."/>
            <person name="Schmutz J."/>
            <person name="Skrede I."/>
            <person name="Stenlid J."/>
            <person name="Wiebenga A."/>
            <person name="Xie X."/>
            <person name="Kues U."/>
            <person name="Hibbett D.S."/>
            <person name="Hoffmeister D."/>
            <person name="Hogberg N."/>
            <person name="Martin F."/>
            <person name="Grigoriev I.V."/>
            <person name="Watkinson S.C."/>
        </authorList>
    </citation>
    <scope>NUCLEOTIDE SEQUENCE</scope>
    <source>
        <strain evidence="1">S7.9</strain>
    </source>
</reference>
<protein>
    <submittedName>
        <fullName evidence="1">Uncharacterized protein</fullName>
    </submittedName>
</protein>
<dbReference type="HOGENOM" id="CLU_2672631_0_0_1"/>
<name>F8P0D4_SERL9</name>
<dbReference type="Proteomes" id="UP000008064">
    <property type="component" value="Unassembled WGS sequence"/>
</dbReference>
<dbReference type="GeneID" id="18819854"/>
<dbReference type="EMBL" id="GL945435">
    <property type="protein sequence ID" value="EGO24147.1"/>
    <property type="molecule type" value="Genomic_DNA"/>
</dbReference>
<dbReference type="RefSeq" id="XP_007319909.1">
    <property type="nucleotide sequence ID" value="XM_007319847.1"/>
</dbReference>